<dbReference type="EMBL" id="OZ034822">
    <property type="protein sequence ID" value="CAL1411450.1"/>
    <property type="molecule type" value="Genomic_DNA"/>
</dbReference>
<evidence type="ECO:0000313" key="3">
    <source>
        <dbReference type="Proteomes" id="UP001497516"/>
    </source>
</evidence>
<keyword evidence="3" id="KW-1185">Reference proteome</keyword>
<protein>
    <recommendedName>
        <fullName evidence="1">Aminotransferase-like plant mobile domain-containing protein</fullName>
    </recommendedName>
</protein>
<dbReference type="GO" id="GO:0010073">
    <property type="term" value="P:meristem maintenance"/>
    <property type="evidence" value="ECO:0007669"/>
    <property type="project" value="InterPro"/>
</dbReference>
<dbReference type="AlphaFoldDB" id="A0AAV2GL46"/>
<organism evidence="2 3">
    <name type="scientific">Linum trigynum</name>
    <dbReference type="NCBI Taxonomy" id="586398"/>
    <lineage>
        <taxon>Eukaryota</taxon>
        <taxon>Viridiplantae</taxon>
        <taxon>Streptophyta</taxon>
        <taxon>Embryophyta</taxon>
        <taxon>Tracheophyta</taxon>
        <taxon>Spermatophyta</taxon>
        <taxon>Magnoliopsida</taxon>
        <taxon>eudicotyledons</taxon>
        <taxon>Gunneridae</taxon>
        <taxon>Pentapetalae</taxon>
        <taxon>rosids</taxon>
        <taxon>fabids</taxon>
        <taxon>Malpighiales</taxon>
        <taxon>Linaceae</taxon>
        <taxon>Linum</taxon>
    </lineage>
</organism>
<dbReference type="Proteomes" id="UP001497516">
    <property type="component" value="Chromosome 9"/>
</dbReference>
<accession>A0AAV2GL46</accession>
<feature type="domain" description="Aminotransferase-like plant mobile" evidence="1">
    <location>
        <begin position="7"/>
        <end position="144"/>
    </location>
</feature>
<dbReference type="PANTHER" id="PTHR46033">
    <property type="entry name" value="PROTEIN MAIN-LIKE 2"/>
    <property type="match status" value="1"/>
</dbReference>
<proteinExistence type="predicted"/>
<dbReference type="PANTHER" id="PTHR46033:SF8">
    <property type="entry name" value="PROTEIN MAINTENANCE OF MERISTEMS-LIKE"/>
    <property type="match status" value="1"/>
</dbReference>
<dbReference type="InterPro" id="IPR019557">
    <property type="entry name" value="AminoTfrase-like_pln_mobile"/>
</dbReference>
<gene>
    <name evidence="2" type="ORF">LTRI10_LOCUS50807</name>
</gene>
<dbReference type="InterPro" id="IPR044824">
    <property type="entry name" value="MAIN-like"/>
</dbReference>
<sequence length="145" mass="16183">MLRHFMRLDFDNNLLTAMAERRLPKLHTFQFLEWEMTITLRDVTILTGLPVTGVAIIGNSSKPEGGWGPLILDPLGFDMLTTTPVQGVGHPPLNTGQVSIPWLVEHIQLEVNLGPDTPEDQVERYARVYLIGLVGGLLFPDKANR</sequence>
<name>A0AAV2GL46_9ROSI</name>
<dbReference type="Pfam" id="PF10536">
    <property type="entry name" value="PMD"/>
    <property type="match status" value="1"/>
</dbReference>
<reference evidence="2 3" key="1">
    <citation type="submission" date="2024-04" db="EMBL/GenBank/DDBJ databases">
        <authorList>
            <person name="Fracassetti M."/>
        </authorList>
    </citation>
    <scope>NUCLEOTIDE SEQUENCE [LARGE SCALE GENOMIC DNA]</scope>
</reference>
<evidence type="ECO:0000313" key="2">
    <source>
        <dbReference type="EMBL" id="CAL1411450.1"/>
    </source>
</evidence>
<evidence type="ECO:0000259" key="1">
    <source>
        <dbReference type="Pfam" id="PF10536"/>
    </source>
</evidence>